<protein>
    <submittedName>
        <fullName evidence="1">Uncharacterized protein</fullName>
    </submittedName>
</protein>
<evidence type="ECO:0000313" key="1">
    <source>
        <dbReference type="EMBL" id="PQJ96592.1"/>
    </source>
</evidence>
<dbReference type="AlphaFoldDB" id="A0A2S7XT53"/>
<comment type="caution">
    <text evidence="1">The sequence shown here is derived from an EMBL/GenBank/DDBJ whole genome shotgun (WGS) entry which is preliminary data.</text>
</comment>
<accession>A0A2S7XT53</accession>
<name>A0A2S7XT53_9GAMM</name>
<organism evidence="1 2">
    <name type="scientific">Chromatium okenii</name>
    <dbReference type="NCBI Taxonomy" id="61644"/>
    <lineage>
        <taxon>Bacteria</taxon>
        <taxon>Pseudomonadati</taxon>
        <taxon>Pseudomonadota</taxon>
        <taxon>Gammaproteobacteria</taxon>
        <taxon>Chromatiales</taxon>
        <taxon>Chromatiaceae</taxon>
        <taxon>Chromatium</taxon>
    </lineage>
</organism>
<gene>
    <name evidence="1" type="ORF">CXB77_07205</name>
</gene>
<dbReference type="EMBL" id="PPGH01000034">
    <property type="protein sequence ID" value="PQJ96592.1"/>
    <property type="molecule type" value="Genomic_DNA"/>
</dbReference>
<dbReference type="RefSeq" id="WP_105073353.1">
    <property type="nucleotide sequence ID" value="NZ_PPGH01000034.1"/>
</dbReference>
<dbReference type="Proteomes" id="UP000239936">
    <property type="component" value="Unassembled WGS sequence"/>
</dbReference>
<reference evidence="1 2" key="1">
    <citation type="submission" date="2018-01" db="EMBL/GenBank/DDBJ databases">
        <title>The complete genome sequence of Chromatium okenii LaCa, a purple sulfur bacterium with a turbulent life.</title>
        <authorList>
            <person name="Luedin S.M."/>
            <person name="Liechti N."/>
            <person name="Storelli N."/>
            <person name="Danza F."/>
            <person name="Wittwer M."/>
            <person name="Pothier J.F."/>
            <person name="Tonolla M.A."/>
        </authorList>
    </citation>
    <scope>NUCLEOTIDE SEQUENCE [LARGE SCALE GENOMIC DNA]</scope>
    <source>
        <strain evidence="1 2">LaCa</strain>
    </source>
</reference>
<dbReference type="OrthoDB" id="5770763at2"/>
<evidence type="ECO:0000313" key="2">
    <source>
        <dbReference type="Proteomes" id="UP000239936"/>
    </source>
</evidence>
<proteinExistence type="predicted"/>
<sequence>MDSFSLTLTNCEFSAIELEHGYLRLRIARADLIKTLTGSAERTRWWQAGELVLEEAVLESQLPEGAVRCLGGDLDDNIYTYRDMVPIPLVSRGHIRCQLQFEGIAAPFVASGSAVQLTLHGSPKYIEHLR</sequence>
<keyword evidence="2" id="KW-1185">Reference proteome</keyword>